<keyword evidence="3" id="KW-1185">Reference proteome</keyword>
<evidence type="ECO:0000256" key="1">
    <source>
        <dbReference type="SAM" id="Phobius"/>
    </source>
</evidence>
<keyword evidence="1" id="KW-1133">Transmembrane helix</keyword>
<evidence type="ECO:0000313" key="3">
    <source>
        <dbReference type="Proteomes" id="UP000076863"/>
    </source>
</evidence>
<protein>
    <submittedName>
        <fullName evidence="2">Uncharacterized protein</fullName>
    </submittedName>
</protein>
<dbReference type="EMBL" id="AZHA01000030">
    <property type="protein sequence ID" value="OAA37605.1"/>
    <property type="molecule type" value="Genomic_DNA"/>
</dbReference>
<proteinExistence type="predicted"/>
<keyword evidence="1" id="KW-0812">Transmembrane</keyword>
<comment type="caution">
    <text evidence="2">The sequence shown here is derived from an EMBL/GenBank/DDBJ whole genome shotgun (WGS) entry which is preliminary data.</text>
</comment>
<sequence>MASKICLIRWHIFTAIGGYIAVALVDVITSGKVHKDPTGDLAWPVPLATRLMAGAPPPPRG</sequence>
<dbReference type="Proteomes" id="UP000076863">
    <property type="component" value="Unassembled WGS sequence"/>
</dbReference>
<organism evidence="2 3">
    <name type="scientific">Beauveria brongniartii RCEF 3172</name>
    <dbReference type="NCBI Taxonomy" id="1081107"/>
    <lineage>
        <taxon>Eukaryota</taxon>
        <taxon>Fungi</taxon>
        <taxon>Dikarya</taxon>
        <taxon>Ascomycota</taxon>
        <taxon>Pezizomycotina</taxon>
        <taxon>Sordariomycetes</taxon>
        <taxon>Hypocreomycetidae</taxon>
        <taxon>Hypocreales</taxon>
        <taxon>Cordycipitaceae</taxon>
        <taxon>Beauveria</taxon>
        <taxon>Beauveria brongniartii</taxon>
    </lineage>
</organism>
<name>A0A166Z6J0_9HYPO</name>
<dbReference type="OrthoDB" id="187171at2759"/>
<gene>
    <name evidence="2" type="ORF">BBO_07635</name>
</gene>
<feature type="transmembrane region" description="Helical" evidence="1">
    <location>
        <begin position="7"/>
        <end position="28"/>
    </location>
</feature>
<evidence type="ECO:0000313" key="2">
    <source>
        <dbReference type="EMBL" id="OAA37605.1"/>
    </source>
</evidence>
<dbReference type="AlphaFoldDB" id="A0A166Z6J0"/>
<reference evidence="2 3" key="1">
    <citation type="journal article" date="2016" name="Genome Biol. Evol.">
        <title>Divergent and convergent evolution of fungal pathogenicity.</title>
        <authorList>
            <person name="Shang Y."/>
            <person name="Xiao G."/>
            <person name="Zheng P."/>
            <person name="Cen K."/>
            <person name="Zhan S."/>
            <person name="Wang C."/>
        </authorList>
    </citation>
    <scope>NUCLEOTIDE SEQUENCE [LARGE SCALE GENOMIC DNA]</scope>
    <source>
        <strain evidence="2 3">RCEF 3172</strain>
    </source>
</reference>
<accession>A0A166Z6J0</accession>
<keyword evidence="1" id="KW-0472">Membrane</keyword>